<accession>W9H1L3</accession>
<gene>
    <name evidence="5" type="ORF">N825_03670</name>
</gene>
<evidence type="ECO:0000313" key="5">
    <source>
        <dbReference type="EMBL" id="EWY40080.1"/>
    </source>
</evidence>
<protein>
    <submittedName>
        <fullName evidence="5">MarR family transcriptional regulator</fullName>
    </submittedName>
</protein>
<evidence type="ECO:0000259" key="4">
    <source>
        <dbReference type="PROSITE" id="PS51118"/>
    </source>
</evidence>
<comment type="caution">
    <text evidence="5">The sequence shown here is derived from an EMBL/GenBank/DDBJ whole genome shotgun (WGS) entry which is preliminary data.</text>
</comment>
<evidence type="ECO:0000313" key="6">
    <source>
        <dbReference type="Proteomes" id="UP000019486"/>
    </source>
</evidence>
<dbReference type="AlphaFoldDB" id="W9H1L3"/>
<dbReference type="OrthoDB" id="9800350at2"/>
<dbReference type="InterPro" id="IPR036390">
    <property type="entry name" value="WH_DNA-bd_sf"/>
</dbReference>
<dbReference type="Pfam" id="PF01638">
    <property type="entry name" value="HxlR"/>
    <property type="match status" value="1"/>
</dbReference>
<dbReference type="SUPFAM" id="SSF46785">
    <property type="entry name" value="Winged helix' DNA-binding domain"/>
    <property type="match status" value="1"/>
</dbReference>
<dbReference type="STRING" id="1385369.N825_03670"/>
<dbReference type="GO" id="GO:0003677">
    <property type="term" value="F:DNA binding"/>
    <property type="evidence" value="ECO:0007669"/>
    <property type="project" value="UniProtKB-KW"/>
</dbReference>
<reference evidence="5 6" key="1">
    <citation type="submission" date="2013-08" db="EMBL/GenBank/DDBJ databases">
        <title>The genome sequence of Skermanella stibiiresistens.</title>
        <authorList>
            <person name="Zhu W."/>
            <person name="Wang G."/>
        </authorList>
    </citation>
    <scope>NUCLEOTIDE SEQUENCE [LARGE SCALE GENOMIC DNA]</scope>
    <source>
        <strain evidence="5 6">SB22</strain>
    </source>
</reference>
<dbReference type="PANTHER" id="PTHR33204">
    <property type="entry name" value="TRANSCRIPTIONAL REGULATOR, MARR FAMILY"/>
    <property type="match status" value="1"/>
</dbReference>
<keyword evidence="6" id="KW-1185">Reference proteome</keyword>
<feature type="domain" description="HTH hxlR-type" evidence="4">
    <location>
        <begin position="41"/>
        <end position="139"/>
    </location>
</feature>
<dbReference type="PANTHER" id="PTHR33204:SF39">
    <property type="entry name" value="TRANSCRIPTIONAL REGULATORY PROTEIN"/>
    <property type="match status" value="1"/>
</dbReference>
<evidence type="ECO:0000256" key="3">
    <source>
        <dbReference type="ARBA" id="ARBA00023163"/>
    </source>
</evidence>
<dbReference type="PROSITE" id="PS51118">
    <property type="entry name" value="HTH_HXLR"/>
    <property type="match status" value="1"/>
</dbReference>
<dbReference type="PATRIC" id="fig|1385369.3.peg.2976"/>
<keyword evidence="1" id="KW-0805">Transcription regulation</keyword>
<evidence type="ECO:0000256" key="1">
    <source>
        <dbReference type="ARBA" id="ARBA00023015"/>
    </source>
</evidence>
<dbReference type="Gene3D" id="1.10.10.10">
    <property type="entry name" value="Winged helix-like DNA-binding domain superfamily/Winged helix DNA-binding domain"/>
    <property type="match status" value="1"/>
</dbReference>
<proteinExistence type="predicted"/>
<organism evidence="5 6">
    <name type="scientific">Skermanella stibiiresistens SB22</name>
    <dbReference type="NCBI Taxonomy" id="1385369"/>
    <lineage>
        <taxon>Bacteria</taxon>
        <taxon>Pseudomonadati</taxon>
        <taxon>Pseudomonadota</taxon>
        <taxon>Alphaproteobacteria</taxon>
        <taxon>Rhodospirillales</taxon>
        <taxon>Azospirillaceae</taxon>
        <taxon>Skermanella</taxon>
    </lineage>
</organism>
<dbReference type="InterPro" id="IPR002577">
    <property type="entry name" value="HTH_HxlR"/>
</dbReference>
<keyword evidence="3" id="KW-0804">Transcription</keyword>
<dbReference type="Proteomes" id="UP000019486">
    <property type="component" value="Unassembled WGS sequence"/>
</dbReference>
<evidence type="ECO:0000256" key="2">
    <source>
        <dbReference type="ARBA" id="ARBA00023125"/>
    </source>
</evidence>
<dbReference type="EMBL" id="AVFL01000009">
    <property type="protein sequence ID" value="EWY40080.1"/>
    <property type="molecule type" value="Genomic_DNA"/>
</dbReference>
<name>W9H1L3_9PROT</name>
<dbReference type="RefSeq" id="WP_037452916.1">
    <property type="nucleotide sequence ID" value="NZ_AVFL01000009.1"/>
</dbReference>
<sequence length="153" mass="17513">MEGTTTAKRRIDGPARELSASKELSEGLKTWRDRYPDLVNCPIRDVLDQLGDKWSTLILVTLGGRPHRFGELRREIADISQRMLTQTLRDLQRDGLISRHVFPTQPPSVEYRLTPLGQTLLDPLAGLIRWAETNHREIGRARRAFDAVRTETD</sequence>
<keyword evidence="2" id="KW-0238">DNA-binding</keyword>
<dbReference type="InterPro" id="IPR036388">
    <property type="entry name" value="WH-like_DNA-bd_sf"/>
</dbReference>